<dbReference type="AlphaFoldDB" id="A0A1J4K8V2"/>
<protein>
    <submittedName>
        <fullName evidence="1">Uncharacterized protein</fullName>
    </submittedName>
</protein>
<dbReference type="VEuPathDB" id="TrichDB:TRFO_24142"/>
<comment type="caution">
    <text evidence="1">The sequence shown here is derived from an EMBL/GenBank/DDBJ whole genome shotgun (WGS) entry which is preliminary data.</text>
</comment>
<sequence>MKTIAEFLGPVTPFLTGSVPKQLVEAVSSRQSTQSFLLHAFRLLSRLTNNQSIRIPLIENIDFLTILVRSFSSSDLRQAAIICSSNIAMDPSHRGKIALLNADILLSISAFLESTDPLIRYAILSLIALLAVPKDGKHKISTDRDLPDLINRIAKDDDDESCREAASEVRVLVSELPLGKAILGGQKVDPKAFEQAD</sequence>
<accession>A0A1J4K8V2</accession>
<dbReference type="GeneID" id="94838290"/>
<proteinExistence type="predicted"/>
<dbReference type="EMBL" id="MLAK01000691">
    <property type="protein sequence ID" value="OHT07643.1"/>
    <property type="molecule type" value="Genomic_DNA"/>
</dbReference>
<reference evidence="1" key="1">
    <citation type="submission" date="2016-10" db="EMBL/GenBank/DDBJ databases">
        <authorList>
            <person name="Benchimol M."/>
            <person name="Almeida L.G."/>
            <person name="Vasconcelos A.T."/>
            <person name="Perreira-Neves A."/>
            <person name="Rosa I.A."/>
            <person name="Tasca T."/>
            <person name="Bogo M.R."/>
            <person name="de Souza W."/>
        </authorList>
    </citation>
    <scope>NUCLEOTIDE SEQUENCE [LARGE SCALE GENOMIC DNA]</scope>
    <source>
        <strain evidence="1">K</strain>
    </source>
</reference>
<dbReference type="InterPro" id="IPR011989">
    <property type="entry name" value="ARM-like"/>
</dbReference>
<keyword evidence="2" id="KW-1185">Reference proteome</keyword>
<evidence type="ECO:0000313" key="1">
    <source>
        <dbReference type="EMBL" id="OHT07643.1"/>
    </source>
</evidence>
<dbReference type="RefSeq" id="XP_068360779.1">
    <property type="nucleotide sequence ID" value="XM_068503586.1"/>
</dbReference>
<dbReference type="Proteomes" id="UP000179807">
    <property type="component" value="Unassembled WGS sequence"/>
</dbReference>
<dbReference type="Gene3D" id="1.25.10.10">
    <property type="entry name" value="Leucine-rich Repeat Variant"/>
    <property type="match status" value="1"/>
</dbReference>
<name>A0A1J4K8V2_9EUKA</name>
<gene>
    <name evidence="1" type="ORF">TRFO_24142</name>
</gene>
<organism evidence="1 2">
    <name type="scientific">Tritrichomonas foetus</name>
    <dbReference type="NCBI Taxonomy" id="1144522"/>
    <lineage>
        <taxon>Eukaryota</taxon>
        <taxon>Metamonada</taxon>
        <taxon>Parabasalia</taxon>
        <taxon>Tritrichomonadida</taxon>
        <taxon>Tritrichomonadidae</taxon>
        <taxon>Tritrichomonas</taxon>
    </lineage>
</organism>
<dbReference type="InterPro" id="IPR016024">
    <property type="entry name" value="ARM-type_fold"/>
</dbReference>
<dbReference type="SUPFAM" id="SSF48371">
    <property type="entry name" value="ARM repeat"/>
    <property type="match status" value="1"/>
</dbReference>
<evidence type="ECO:0000313" key="2">
    <source>
        <dbReference type="Proteomes" id="UP000179807"/>
    </source>
</evidence>